<accession>A0A6M3LEL6</accession>
<name>A0A6M3LEL6_9ZZZZ</name>
<reference evidence="1" key="1">
    <citation type="submission" date="2020-03" db="EMBL/GenBank/DDBJ databases">
        <title>The deep terrestrial virosphere.</title>
        <authorList>
            <person name="Holmfeldt K."/>
            <person name="Nilsson E."/>
            <person name="Simone D."/>
            <person name="Lopez-Fernandez M."/>
            <person name="Wu X."/>
            <person name="de Brujin I."/>
            <person name="Lundin D."/>
            <person name="Andersson A."/>
            <person name="Bertilsson S."/>
            <person name="Dopson M."/>
        </authorList>
    </citation>
    <scope>NUCLEOTIDE SEQUENCE</scope>
    <source>
        <strain evidence="1">MM415B03183</strain>
    </source>
</reference>
<proteinExistence type="predicted"/>
<gene>
    <name evidence="1" type="ORF">MM415B03183_0006</name>
</gene>
<dbReference type="EMBL" id="MT143036">
    <property type="protein sequence ID" value="QJA92082.1"/>
    <property type="molecule type" value="Genomic_DNA"/>
</dbReference>
<evidence type="ECO:0008006" key="2">
    <source>
        <dbReference type="Google" id="ProtNLM"/>
    </source>
</evidence>
<dbReference type="AlphaFoldDB" id="A0A6M3LEL6"/>
<organism evidence="1">
    <name type="scientific">viral metagenome</name>
    <dbReference type="NCBI Taxonomy" id="1070528"/>
    <lineage>
        <taxon>unclassified sequences</taxon>
        <taxon>metagenomes</taxon>
        <taxon>organismal metagenomes</taxon>
    </lineage>
</organism>
<sequence>MLKPYFVMLRKSIMLGAVMLAWCFFHGVVLSQGRPSVSFILQPVDLGVGIRADFYPLRAQCTGRRAPGVYFSASYGNRGLYREQGLKDHVKATAGVLIPLKPYRGWGFDISFAVNYHHLGPGTIRDYSINQKIYESLSWELGHTVKFKRLVYTYTLDTNRWEPCLGLGLLF</sequence>
<protein>
    <recommendedName>
        <fullName evidence="2">Outer membrane protein beta-barrel domain-containing protein</fullName>
    </recommendedName>
</protein>
<evidence type="ECO:0000313" key="1">
    <source>
        <dbReference type="EMBL" id="QJA92082.1"/>
    </source>
</evidence>